<dbReference type="PANTHER" id="PTHR42870">
    <property type="entry name" value="ACETYL-COA C-ACETYLTRANSFERASE"/>
    <property type="match status" value="1"/>
</dbReference>
<dbReference type="SUPFAM" id="SSF53901">
    <property type="entry name" value="Thiolase-like"/>
    <property type="match status" value="2"/>
</dbReference>
<dbReference type="Gene3D" id="3.40.47.10">
    <property type="match status" value="1"/>
</dbReference>
<name>A0A6N4USZ0_9MYCO</name>
<dbReference type="RefSeq" id="WP_163663793.1">
    <property type="nucleotide sequence ID" value="NZ_AP022565.1"/>
</dbReference>
<dbReference type="InterPro" id="IPR016039">
    <property type="entry name" value="Thiolase-like"/>
</dbReference>
<keyword evidence="3" id="KW-1185">Reference proteome</keyword>
<organism evidence="2 3">
    <name type="scientific">Mycolicibacterium alvei</name>
    <dbReference type="NCBI Taxonomy" id="67081"/>
    <lineage>
        <taxon>Bacteria</taxon>
        <taxon>Bacillati</taxon>
        <taxon>Actinomycetota</taxon>
        <taxon>Actinomycetes</taxon>
        <taxon>Mycobacteriales</taxon>
        <taxon>Mycobacteriaceae</taxon>
        <taxon>Mycolicibacterium</taxon>
    </lineage>
</organism>
<dbReference type="Pfam" id="PF22691">
    <property type="entry name" value="Thiolase_C_1"/>
    <property type="match status" value="1"/>
</dbReference>
<sequence>MSGGPFEGKAVLTGAGKSQVGRRLGRTGLALTLEAVLRAIDDAGLSVDDVDGIASYPGPGVPDAGFSGATVQEVRNALGLRSRWYMSAMETAGQIGPVIEACMAVSLGLANHVVVYRSVWESTAAQQAGGGRASVLFGGGELPPHLEWMAPFGALSAANWLAMPAQRYMHDFGLTREHLGHIAINARTNAGLNPDAVYREPMTMDDYLSARMISEPLCLYDCDVPCDGATAVIVSRRDAAVGLPRHPLTVESVGPGMFERATWDQRADITTMAAHDSAATLWGHTDLTPADVDMAQLYDGFSFLTVMWLEALGFCDHGQVGQFLGDSSADGSPISLDGPLPINTSGGQLSGGRLHGMGFLHEACVQMWGEGGERQAPKTPEVVAVGVGGGPVAGSMLLSSR</sequence>
<proteinExistence type="predicted"/>
<dbReference type="InterPro" id="IPR002155">
    <property type="entry name" value="Thiolase"/>
</dbReference>
<dbReference type="PANTHER" id="PTHR42870:SF1">
    <property type="entry name" value="NON-SPECIFIC LIPID-TRANSFER PROTEIN-LIKE 2"/>
    <property type="match status" value="1"/>
</dbReference>
<dbReference type="GO" id="GO:0016747">
    <property type="term" value="F:acyltransferase activity, transferring groups other than amino-acyl groups"/>
    <property type="evidence" value="ECO:0007669"/>
    <property type="project" value="InterPro"/>
</dbReference>
<evidence type="ECO:0000313" key="2">
    <source>
        <dbReference type="EMBL" id="BBX27045.1"/>
    </source>
</evidence>
<feature type="domain" description="Thiolase C-terminal" evidence="1">
    <location>
        <begin position="262"/>
        <end position="389"/>
    </location>
</feature>
<protein>
    <recommendedName>
        <fullName evidence="1">Thiolase C-terminal domain-containing protein</fullName>
    </recommendedName>
</protein>
<dbReference type="InterPro" id="IPR055140">
    <property type="entry name" value="Thiolase_C_2"/>
</dbReference>
<evidence type="ECO:0000313" key="3">
    <source>
        <dbReference type="Proteomes" id="UP000466906"/>
    </source>
</evidence>
<dbReference type="EMBL" id="AP022565">
    <property type="protein sequence ID" value="BBX27045.1"/>
    <property type="molecule type" value="Genomic_DNA"/>
</dbReference>
<dbReference type="AlphaFoldDB" id="A0A6N4USZ0"/>
<dbReference type="Proteomes" id="UP000466906">
    <property type="component" value="Chromosome"/>
</dbReference>
<reference evidence="2 3" key="1">
    <citation type="journal article" date="2019" name="Emerg. Microbes Infect.">
        <title>Comprehensive subspecies identification of 175 nontuberculous mycobacteria species based on 7547 genomic profiles.</title>
        <authorList>
            <person name="Matsumoto Y."/>
            <person name="Kinjo T."/>
            <person name="Motooka D."/>
            <person name="Nabeya D."/>
            <person name="Jung N."/>
            <person name="Uechi K."/>
            <person name="Horii T."/>
            <person name="Iida T."/>
            <person name="Fujita J."/>
            <person name="Nakamura S."/>
        </authorList>
    </citation>
    <scope>NUCLEOTIDE SEQUENCE [LARGE SCALE GENOMIC DNA]</scope>
    <source>
        <strain evidence="2 3">JCM 12272</strain>
    </source>
</reference>
<dbReference type="KEGG" id="malv:MALV_21700"/>
<dbReference type="PIRSF" id="PIRSF000429">
    <property type="entry name" value="Ac-CoA_Ac_transf"/>
    <property type="match status" value="1"/>
</dbReference>
<evidence type="ECO:0000259" key="1">
    <source>
        <dbReference type="Pfam" id="PF22691"/>
    </source>
</evidence>
<gene>
    <name evidence="2" type="ORF">MALV_21700</name>
</gene>
<dbReference type="CDD" id="cd00829">
    <property type="entry name" value="SCP-x_thiolase"/>
    <property type="match status" value="1"/>
</dbReference>
<accession>A0A6N4USZ0</accession>